<evidence type="ECO:0000313" key="2">
    <source>
        <dbReference type="Proteomes" id="UP000061809"/>
    </source>
</evidence>
<proteinExistence type="predicted"/>
<dbReference type="RefSeq" id="WP_029427335.1">
    <property type="nucleotide sequence ID" value="NZ_CP012801.1"/>
</dbReference>
<evidence type="ECO:0000313" key="1">
    <source>
        <dbReference type="EMBL" id="ALJ60959.1"/>
    </source>
</evidence>
<dbReference type="KEGG" id="bcel:BcellWH2_03737"/>
<protein>
    <submittedName>
        <fullName evidence="1">Uncharacterized protein</fullName>
    </submittedName>
</protein>
<organism evidence="1 2">
    <name type="scientific">Bacteroides cellulosilyticus</name>
    <dbReference type="NCBI Taxonomy" id="246787"/>
    <lineage>
        <taxon>Bacteria</taxon>
        <taxon>Pseudomonadati</taxon>
        <taxon>Bacteroidota</taxon>
        <taxon>Bacteroidia</taxon>
        <taxon>Bacteroidales</taxon>
        <taxon>Bacteroidaceae</taxon>
        <taxon>Bacteroides</taxon>
    </lineage>
</organism>
<dbReference type="AlphaFoldDB" id="A0A0P0GM42"/>
<dbReference type="PATRIC" id="fig|246787.4.peg.3865"/>
<reference evidence="1 2" key="1">
    <citation type="journal article" date="2015" name="Science">
        <title>Genetic determinants of in vivo fitness and diet responsiveness in multiple human gut Bacteroides.</title>
        <authorList>
            <person name="Wu M."/>
            <person name="McNulty N.P."/>
            <person name="Rodionov D.A."/>
            <person name="Khoroshkin M.S."/>
            <person name="Griffin N.W."/>
            <person name="Cheng J."/>
            <person name="Latreille P."/>
            <person name="Kerstetter R.A."/>
            <person name="Terrapon N."/>
            <person name="Henrissat B."/>
            <person name="Osterman A.L."/>
            <person name="Gordon J.I."/>
        </authorList>
    </citation>
    <scope>NUCLEOTIDE SEQUENCE [LARGE SCALE GENOMIC DNA]</scope>
    <source>
        <strain evidence="1 2">WH2</strain>
    </source>
</reference>
<sequence length="218" mass="25408">MERNDLVLYLDIPEFSEALHASKWRTDIVLPQAGDNICPENLLSEKTLAMLETVSAGEVWEDMKDDCRTMRRVVEHELFRVTERGFHLRRDGTPCCTLTLQRYRVHDAGRRMKTEVPPPCPARGVERKSGKIRFYFRKYFVHIDVPDTLPQYPEVREFVNIKSLLSEADRKLLAETECDEAESLLEWIENEGYCHVRARCWTPEEESGGWMCVLSVDV</sequence>
<accession>A0A0P0GM42</accession>
<name>A0A0P0GM42_9BACE</name>
<dbReference type="EMBL" id="CP012801">
    <property type="protein sequence ID" value="ALJ60959.1"/>
    <property type="molecule type" value="Genomic_DNA"/>
</dbReference>
<dbReference type="Proteomes" id="UP000061809">
    <property type="component" value="Chromosome"/>
</dbReference>
<gene>
    <name evidence="1" type="ORF">BcellWH2_03737</name>
</gene>